<dbReference type="Pfam" id="PF00067">
    <property type="entry name" value="p450"/>
    <property type="match status" value="1"/>
</dbReference>
<dbReference type="Proteomes" id="UP001465976">
    <property type="component" value="Unassembled WGS sequence"/>
</dbReference>
<sequence length="530" mass="59044">MQATSGRPTASGLLEASKTRGLISTVQHSDSQDVMAYVCVLSFEVTVFSNCCTSHTICHLHQEDVLMIADPRGLQHIFHKSAYRYTKPADIEHASMKLFGPGVAVVNGDVHQRQRKILNPAFSAAQTKPYAQVFTVAAKSLILKWRGEVEGGAKVLDTVRFLPNMTLDALGESIFEYEFGAMDGKKSSELCDIIRDLFNDSRGGGELKMLRGALYRFAPKSVQRLLDIKKTKEDARFAHWLKTSKGIAQDLVNMKMEDGEAVEKQNDFMSVLSRAMHSTDPEKSMSPEEALSQMATIIFAGHETSASSLNWILYELSKNPKDQEKLFHEIKTLREQTGNEGDFSPKDLEGLTYLNAVIKESLRLHPIVPELVRQAVSDDSIPLDYPIVDTSGSVLREIPVTKGQRITTSIHRYNRQVLSPLSPLSPLKEIWGSDADEWNPERFVNKKTPTTLGVFGNLMTFSGGIRGCIGWRFAVLEIQVVLAALIEAFVFSVPEGIEVEDVRVGLMIPMIKGRWKEGSKMLLEVTLRQA</sequence>
<dbReference type="PANTHER" id="PTHR24305:SF166">
    <property type="entry name" value="CYTOCHROME P450 12A4, MITOCHONDRIAL-RELATED"/>
    <property type="match status" value="1"/>
</dbReference>
<evidence type="ECO:0000256" key="4">
    <source>
        <dbReference type="ARBA" id="ARBA00010617"/>
    </source>
</evidence>
<dbReference type="InterPro" id="IPR002403">
    <property type="entry name" value="Cyt_P450_E_grp-IV"/>
</dbReference>
<evidence type="ECO:0000256" key="7">
    <source>
        <dbReference type="ARBA" id="ARBA00022723"/>
    </source>
</evidence>
<dbReference type="Gene3D" id="1.10.630.10">
    <property type="entry name" value="Cytochrome P450"/>
    <property type="match status" value="1"/>
</dbReference>
<dbReference type="SUPFAM" id="SSF48264">
    <property type="entry name" value="Cytochrome P450"/>
    <property type="match status" value="1"/>
</dbReference>
<evidence type="ECO:0008006" key="16">
    <source>
        <dbReference type="Google" id="ProtNLM"/>
    </source>
</evidence>
<dbReference type="InterPro" id="IPR001128">
    <property type="entry name" value="Cyt_P450"/>
</dbReference>
<comment type="pathway">
    <text evidence="3">Secondary metabolite biosynthesis; terpenoid biosynthesis.</text>
</comment>
<evidence type="ECO:0000256" key="6">
    <source>
        <dbReference type="ARBA" id="ARBA00022692"/>
    </source>
</evidence>
<keyword evidence="10 13" id="KW-0408">Iron</keyword>
<dbReference type="InterPro" id="IPR017972">
    <property type="entry name" value="Cyt_P450_CS"/>
</dbReference>
<evidence type="ECO:0000256" key="3">
    <source>
        <dbReference type="ARBA" id="ARBA00004721"/>
    </source>
</evidence>
<organism evidence="14 15">
    <name type="scientific">Marasmius crinis-equi</name>
    <dbReference type="NCBI Taxonomy" id="585013"/>
    <lineage>
        <taxon>Eukaryota</taxon>
        <taxon>Fungi</taxon>
        <taxon>Dikarya</taxon>
        <taxon>Basidiomycota</taxon>
        <taxon>Agaricomycotina</taxon>
        <taxon>Agaricomycetes</taxon>
        <taxon>Agaricomycetidae</taxon>
        <taxon>Agaricales</taxon>
        <taxon>Marasmiineae</taxon>
        <taxon>Marasmiaceae</taxon>
        <taxon>Marasmius</taxon>
    </lineage>
</organism>
<dbReference type="PANTHER" id="PTHR24305">
    <property type="entry name" value="CYTOCHROME P450"/>
    <property type="match status" value="1"/>
</dbReference>
<name>A0ABR3FAH6_9AGAR</name>
<dbReference type="PROSITE" id="PS00086">
    <property type="entry name" value="CYTOCHROME_P450"/>
    <property type="match status" value="1"/>
</dbReference>
<evidence type="ECO:0000256" key="8">
    <source>
        <dbReference type="ARBA" id="ARBA00022989"/>
    </source>
</evidence>
<evidence type="ECO:0000256" key="13">
    <source>
        <dbReference type="RuleBase" id="RU000461"/>
    </source>
</evidence>
<evidence type="ECO:0000313" key="15">
    <source>
        <dbReference type="Proteomes" id="UP001465976"/>
    </source>
</evidence>
<keyword evidence="9 13" id="KW-0560">Oxidoreductase</keyword>
<keyword evidence="12" id="KW-0472">Membrane</keyword>
<evidence type="ECO:0000256" key="5">
    <source>
        <dbReference type="ARBA" id="ARBA00022617"/>
    </source>
</evidence>
<dbReference type="PRINTS" id="PR00385">
    <property type="entry name" value="P450"/>
</dbReference>
<dbReference type="EMBL" id="JBAHYK010000646">
    <property type="protein sequence ID" value="KAL0572297.1"/>
    <property type="molecule type" value="Genomic_DNA"/>
</dbReference>
<evidence type="ECO:0000313" key="14">
    <source>
        <dbReference type="EMBL" id="KAL0572297.1"/>
    </source>
</evidence>
<dbReference type="InterPro" id="IPR036396">
    <property type="entry name" value="Cyt_P450_sf"/>
</dbReference>
<keyword evidence="6" id="KW-0812">Transmembrane</keyword>
<accession>A0ABR3FAH6</accession>
<keyword evidence="8" id="KW-1133">Transmembrane helix</keyword>
<proteinExistence type="inferred from homology"/>
<keyword evidence="7 13" id="KW-0479">Metal-binding</keyword>
<evidence type="ECO:0000256" key="11">
    <source>
        <dbReference type="ARBA" id="ARBA00023033"/>
    </source>
</evidence>
<comment type="cofactor">
    <cofactor evidence="1">
        <name>heme</name>
        <dbReference type="ChEBI" id="CHEBI:30413"/>
    </cofactor>
</comment>
<evidence type="ECO:0000256" key="12">
    <source>
        <dbReference type="ARBA" id="ARBA00023136"/>
    </source>
</evidence>
<dbReference type="PRINTS" id="PR00465">
    <property type="entry name" value="EP450IV"/>
</dbReference>
<protein>
    <recommendedName>
        <fullName evidence="16">Cytochrome P450</fullName>
    </recommendedName>
</protein>
<dbReference type="InterPro" id="IPR050121">
    <property type="entry name" value="Cytochrome_P450_monoxygenase"/>
</dbReference>
<keyword evidence="15" id="KW-1185">Reference proteome</keyword>
<keyword evidence="5 13" id="KW-0349">Heme</keyword>
<comment type="caution">
    <text evidence="14">The sequence shown here is derived from an EMBL/GenBank/DDBJ whole genome shotgun (WGS) entry which is preliminary data.</text>
</comment>
<comment type="subcellular location">
    <subcellularLocation>
        <location evidence="2">Membrane</location>
    </subcellularLocation>
</comment>
<evidence type="ECO:0000256" key="2">
    <source>
        <dbReference type="ARBA" id="ARBA00004370"/>
    </source>
</evidence>
<evidence type="ECO:0000256" key="9">
    <source>
        <dbReference type="ARBA" id="ARBA00023002"/>
    </source>
</evidence>
<evidence type="ECO:0000256" key="10">
    <source>
        <dbReference type="ARBA" id="ARBA00023004"/>
    </source>
</evidence>
<evidence type="ECO:0000256" key="1">
    <source>
        <dbReference type="ARBA" id="ARBA00001971"/>
    </source>
</evidence>
<keyword evidence="11 13" id="KW-0503">Monooxygenase</keyword>
<gene>
    <name evidence="14" type="ORF">V5O48_009663</name>
</gene>
<comment type="similarity">
    <text evidence="4 13">Belongs to the cytochrome P450 family.</text>
</comment>
<reference evidence="14 15" key="1">
    <citation type="submission" date="2024-02" db="EMBL/GenBank/DDBJ databases">
        <title>A draft genome for the cacao thread blight pathogen Marasmius crinis-equi.</title>
        <authorList>
            <person name="Cohen S.P."/>
            <person name="Baruah I.K."/>
            <person name="Amoako-Attah I."/>
            <person name="Bukari Y."/>
            <person name="Meinhardt L.W."/>
            <person name="Bailey B.A."/>
        </authorList>
    </citation>
    <scope>NUCLEOTIDE SEQUENCE [LARGE SCALE GENOMIC DNA]</scope>
    <source>
        <strain evidence="14 15">GH-76</strain>
    </source>
</reference>